<accession>A0A6J3MF78</accession>
<name>A0A6J3MF78_9PEZI</name>
<keyword evidence="1" id="KW-0732">Signal</keyword>
<sequence length="336" mass="37138">MLLSRVLSVLLLQHLTLVLARVYNSTIALGDEYSPLKIRDERVSCGAQCRACNDESDCGTALKRSVYKYTPDWFLESDTGENGAAIVQEASGNHSSAIQKRDLKKLRGPTAAAYCAALCKKGSKKNLCPFRSKRQVSFAVQQTFIDQKYFTLNTASTVLSGCSILTVVSNRAVYMTHLFQDLGFENAPPTDEEALKKWDPTPPDFQKNVLNLIEGLKPLYRADGPALDVSLFNQPGDNSYASIMTPRDPENMQDYYPDKVGILKVLLEKLIPGIRFDSVPYISMNEEYDPGYGAAAFEYDPDGDGVGNADWRLLYENNMKMGSEINGLVGSGKVNP</sequence>
<reference evidence="3" key="1">
    <citation type="submission" date="2020-01" db="EMBL/GenBank/DDBJ databases">
        <authorList>
            <consortium name="DOE Joint Genome Institute"/>
            <person name="Haridas S."/>
            <person name="Albert R."/>
            <person name="Binder M."/>
            <person name="Bloem J."/>
            <person name="Labutti K."/>
            <person name="Salamov A."/>
            <person name="Andreopoulos B."/>
            <person name="Baker S.E."/>
            <person name="Barry K."/>
            <person name="Bills G."/>
            <person name="Bluhm B.H."/>
            <person name="Cannon C."/>
            <person name="Castanera R."/>
            <person name="Culley D.E."/>
            <person name="Daum C."/>
            <person name="Ezra D."/>
            <person name="Gonzalez J.B."/>
            <person name="Henrissat B."/>
            <person name="Kuo A."/>
            <person name="Liang C."/>
            <person name="Lipzen A."/>
            <person name="Lutzoni F."/>
            <person name="Magnuson J."/>
            <person name="Mondo S."/>
            <person name="Nolan M."/>
            <person name="Ohm R."/>
            <person name="Pangilinan J."/>
            <person name="Park H.-J."/>
            <person name="Ramirez L."/>
            <person name="Alfaro M."/>
            <person name="Sun H."/>
            <person name="Tritt A."/>
            <person name="Yoshinaga Y."/>
            <person name="Zwiers L.-H."/>
            <person name="Turgeon B.G."/>
            <person name="Goodwin S.B."/>
            <person name="Spatafora J.W."/>
            <person name="Crous P.W."/>
            <person name="Grigoriev I.V."/>
        </authorList>
    </citation>
    <scope>NUCLEOTIDE SEQUENCE</scope>
    <source>
        <strain evidence="3">CBS 342.82</strain>
    </source>
</reference>
<dbReference type="OrthoDB" id="3886018at2759"/>
<gene>
    <name evidence="3" type="ORF">K489DRAFT_429003</name>
</gene>
<protein>
    <submittedName>
        <fullName evidence="3">Uncharacterized protein</fullName>
    </submittedName>
</protein>
<dbReference type="AlphaFoldDB" id="A0A6J3MF78"/>
<dbReference type="GeneID" id="54366155"/>
<reference evidence="3" key="2">
    <citation type="submission" date="2020-04" db="EMBL/GenBank/DDBJ databases">
        <authorList>
            <consortium name="NCBI Genome Project"/>
        </authorList>
    </citation>
    <scope>NUCLEOTIDE SEQUENCE</scope>
    <source>
        <strain evidence="3">CBS 342.82</strain>
    </source>
</reference>
<organism evidence="3">
    <name type="scientific">Dissoconium aciculare CBS 342.82</name>
    <dbReference type="NCBI Taxonomy" id="1314786"/>
    <lineage>
        <taxon>Eukaryota</taxon>
        <taxon>Fungi</taxon>
        <taxon>Dikarya</taxon>
        <taxon>Ascomycota</taxon>
        <taxon>Pezizomycotina</taxon>
        <taxon>Dothideomycetes</taxon>
        <taxon>Dothideomycetidae</taxon>
        <taxon>Mycosphaerellales</taxon>
        <taxon>Dissoconiaceae</taxon>
        <taxon>Dissoconium</taxon>
    </lineage>
</organism>
<reference evidence="3" key="3">
    <citation type="submission" date="2025-08" db="UniProtKB">
        <authorList>
            <consortium name="RefSeq"/>
        </authorList>
    </citation>
    <scope>IDENTIFICATION</scope>
    <source>
        <strain evidence="3">CBS 342.82</strain>
    </source>
</reference>
<feature type="signal peptide" evidence="1">
    <location>
        <begin position="1"/>
        <end position="20"/>
    </location>
</feature>
<keyword evidence="2" id="KW-1185">Reference proteome</keyword>
<evidence type="ECO:0000313" key="2">
    <source>
        <dbReference type="Proteomes" id="UP000504637"/>
    </source>
</evidence>
<evidence type="ECO:0000313" key="3">
    <source>
        <dbReference type="RefSeq" id="XP_033463702.1"/>
    </source>
</evidence>
<dbReference type="RefSeq" id="XP_033463702.1">
    <property type="nucleotide sequence ID" value="XM_033608355.1"/>
</dbReference>
<dbReference type="Proteomes" id="UP000504637">
    <property type="component" value="Unplaced"/>
</dbReference>
<feature type="chain" id="PRO_5027092887" evidence="1">
    <location>
        <begin position="21"/>
        <end position="336"/>
    </location>
</feature>
<proteinExistence type="predicted"/>
<evidence type="ECO:0000256" key="1">
    <source>
        <dbReference type="SAM" id="SignalP"/>
    </source>
</evidence>